<dbReference type="PROSITE" id="PS51667">
    <property type="entry name" value="WRC"/>
    <property type="match status" value="2"/>
</dbReference>
<keyword evidence="10" id="KW-1185">Reference proteome</keyword>
<name>A0AAD3P6S3_NEPGR</name>
<dbReference type="Pfam" id="PF08879">
    <property type="entry name" value="WRC"/>
    <property type="match status" value="2"/>
</dbReference>
<dbReference type="GO" id="GO:0006355">
    <property type="term" value="P:regulation of DNA-templated transcription"/>
    <property type="evidence" value="ECO:0007669"/>
    <property type="project" value="InterPro"/>
</dbReference>
<dbReference type="PANTHER" id="PTHR31602:SF81">
    <property type="entry name" value="GROWTH-REGULATING FACTOR 9"/>
    <property type="match status" value="1"/>
</dbReference>
<feature type="domain" description="QLQ" evidence="7">
    <location>
        <begin position="85"/>
        <end position="120"/>
    </location>
</feature>
<comment type="caution">
    <text evidence="4">Lacks conserved residue(s) required for the propagation of feature annotation.</text>
</comment>
<proteinExistence type="inferred from homology"/>
<feature type="region of interest" description="Disordered" evidence="6">
    <location>
        <begin position="1"/>
        <end position="22"/>
    </location>
</feature>
<keyword evidence="5" id="KW-0010">Activator</keyword>
<dbReference type="InterPro" id="IPR031137">
    <property type="entry name" value="GRF"/>
</dbReference>
<dbReference type="EMBL" id="BSYO01000002">
    <property type="protein sequence ID" value="GMH00571.1"/>
    <property type="molecule type" value="Genomic_DNA"/>
</dbReference>
<dbReference type="Pfam" id="PF08880">
    <property type="entry name" value="QLQ"/>
    <property type="match status" value="1"/>
</dbReference>
<dbReference type="GO" id="GO:0006351">
    <property type="term" value="P:DNA-templated transcription"/>
    <property type="evidence" value="ECO:0007669"/>
    <property type="project" value="UniProtKB-UniRule"/>
</dbReference>
<comment type="caution">
    <text evidence="9">The sequence shown here is derived from an EMBL/GenBank/DDBJ whole genome shotgun (WGS) entry which is preliminary data.</text>
</comment>
<keyword evidence="5" id="KW-0805">Transcription regulation</keyword>
<sequence>MKGESYNDDGKKSKETPRRTKRMMLMEEEKLLGLRDDESAPSIKLCLGIGGASSSSSSRKSEHNNKSSWAGVVMERNKKSEWGMSFTRAQLEELNRQFVIFKYLIFGLPLPLPLPLPIWKTVAASSTPYSDDYRLSPSSIGLSLWRFDDRYMMDPEPGRCRRTDGKKWRCSKQVVANEKYCERHMHRGCRRSRKLVEASKTASASDTTALINLNTDNDDSNTELRTAIAPLSLQLMIQPSTDTSACNFGEGNNEKVNCKADDTAAPTKPKKDSAVVSYIDENQNNSGKDNSGAHGKVHGDIMISSSTFENNKNAVIVVSSGLDFSPKSVLQGDPSCPNHGQINVIESEPGRCRRTDGKKWRCSKAVLPDQKYCGLHIHRGTKKRVQPSEQVSQSAVKTFPLAGAKQANAGSSFYSNLKNWVPSTPGEMANDNENTATSAGGSCCGGSTTETTITDDSADVSNLSP</sequence>
<accession>A0AAD3P6S3</accession>
<keyword evidence="3 5" id="KW-0539">Nucleus</keyword>
<evidence type="ECO:0000256" key="3">
    <source>
        <dbReference type="ARBA" id="ARBA00023242"/>
    </source>
</evidence>
<dbReference type="GO" id="GO:0099402">
    <property type="term" value="P:plant organ development"/>
    <property type="evidence" value="ECO:0007669"/>
    <property type="project" value="UniProtKB-ARBA"/>
</dbReference>
<keyword evidence="5" id="KW-0804">Transcription</keyword>
<evidence type="ECO:0000259" key="8">
    <source>
        <dbReference type="PROSITE" id="PS51667"/>
    </source>
</evidence>
<dbReference type="Proteomes" id="UP001279734">
    <property type="component" value="Unassembled WGS sequence"/>
</dbReference>
<evidence type="ECO:0000256" key="2">
    <source>
        <dbReference type="ARBA" id="ARBA00008122"/>
    </source>
</evidence>
<comment type="domain">
    <text evidence="5">The QLQ domain and WRC domain may be involved in protein-protein interaction and DNA-binding, respectively.</text>
</comment>
<evidence type="ECO:0000313" key="9">
    <source>
        <dbReference type="EMBL" id="GMH00571.1"/>
    </source>
</evidence>
<organism evidence="9 10">
    <name type="scientific">Nepenthes gracilis</name>
    <name type="common">Slender pitcher plant</name>
    <dbReference type="NCBI Taxonomy" id="150966"/>
    <lineage>
        <taxon>Eukaryota</taxon>
        <taxon>Viridiplantae</taxon>
        <taxon>Streptophyta</taxon>
        <taxon>Embryophyta</taxon>
        <taxon>Tracheophyta</taxon>
        <taxon>Spermatophyta</taxon>
        <taxon>Magnoliopsida</taxon>
        <taxon>eudicotyledons</taxon>
        <taxon>Gunneridae</taxon>
        <taxon>Pentapetalae</taxon>
        <taxon>Caryophyllales</taxon>
        <taxon>Nepenthaceae</taxon>
        <taxon>Nepenthes</taxon>
    </lineage>
</organism>
<protein>
    <recommendedName>
        <fullName evidence="5">Growth-regulating factor</fullName>
    </recommendedName>
</protein>
<dbReference type="PANTHER" id="PTHR31602">
    <property type="entry name" value="GROWTH-REGULATING FACTOR 5"/>
    <property type="match status" value="1"/>
</dbReference>
<dbReference type="InterPro" id="IPR014977">
    <property type="entry name" value="WRC_dom"/>
</dbReference>
<reference evidence="9" key="1">
    <citation type="submission" date="2023-05" db="EMBL/GenBank/DDBJ databases">
        <title>Nepenthes gracilis genome sequencing.</title>
        <authorList>
            <person name="Fukushima K."/>
        </authorList>
    </citation>
    <scope>NUCLEOTIDE SEQUENCE</scope>
    <source>
        <strain evidence="9">SING2019-196</strain>
    </source>
</reference>
<dbReference type="InterPro" id="IPR014978">
    <property type="entry name" value="Gln-Leu-Gln_QLQ"/>
</dbReference>
<evidence type="ECO:0000256" key="4">
    <source>
        <dbReference type="PROSITE-ProRule" id="PRU01002"/>
    </source>
</evidence>
<dbReference type="GO" id="GO:0005634">
    <property type="term" value="C:nucleus"/>
    <property type="evidence" value="ECO:0007669"/>
    <property type="project" value="UniProtKB-SubCell"/>
</dbReference>
<dbReference type="PROSITE" id="PS51666">
    <property type="entry name" value="QLQ"/>
    <property type="match status" value="1"/>
</dbReference>
<evidence type="ECO:0000256" key="5">
    <source>
        <dbReference type="RuleBase" id="RU367127"/>
    </source>
</evidence>
<dbReference type="AlphaFoldDB" id="A0AAD3P6S3"/>
<feature type="domain" description="WRC" evidence="8">
    <location>
        <begin position="154"/>
        <end position="198"/>
    </location>
</feature>
<evidence type="ECO:0000259" key="7">
    <source>
        <dbReference type="PROSITE" id="PS51666"/>
    </source>
</evidence>
<comment type="subcellular location">
    <subcellularLocation>
        <location evidence="1 5">Nucleus</location>
    </subcellularLocation>
</comment>
<dbReference type="SMART" id="SM00951">
    <property type="entry name" value="QLQ"/>
    <property type="match status" value="1"/>
</dbReference>
<gene>
    <name evidence="9" type="ORF">Nepgr_002410</name>
</gene>
<comment type="similarity">
    <text evidence="2 5">Belongs to the GRF family.</text>
</comment>
<evidence type="ECO:0000313" key="10">
    <source>
        <dbReference type="Proteomes" id="UP001279734"/>
    </source>
</evidence>
<feature type="domain" description="WRC" evidence="8">
    <location>
        <begin position="346"/>
        <end position="390"/>
    </location>
</feature>
<evidence type="ECO:0000256" key="1">
    <source>
        <dbReference type="ARBA" id="ARBA00004123"/>
    </source>
</evidence>
<comment type="function">
    <text evidence="5">Transcription activator.</text>
</comment>
<feature type="compositionally biased region" description="Low complexity" evidence="6">
    <location>
        <begin position="435"/>
        <end position="455"/>
    </location>
</feature>
<evidence type="ECO:0000256" key="6">
    <source>
        <dbReference type="SAM" id="MobiDB-lite"/>
    </source>
</evidence>
<dbReference type="GO" id="GO:0005524">
    <property type="term" value="F:ATP binding"/>
    <property type="evidence" value="ECO:0007669"/>
    <property type="project" value="UniProtKB-UniRule"/>
</dbReference>
<feature type="region of interest" description="Disordered" evidence="6">
    <location>
        <begin position="424"/>
        <end position="465"/>
    </location>
</feature>